<evidence type="ECO:0000313" key="1">
    <source>
        <dbReference type="EMBL" id="MCI55785.1"/>
    </source>
</evidence>
<organism evidence="1 2">
    <name type="scientific">Trifolium medium</name>
    <dbReference type="NCBI Taxonomy" id="97028"/>
    <lineage>
        <taxon>Eukaryota</taxon>
        <taxon>Viridiplantae</taxon>
        <taxon>Streptophyta</taxon>
        <taxon>Embryophyta</taxon>
        <taxon>Tracheophyta</taxon>
        <taxon>Spermatophyta</taxon>
        <taxon>Magnoliopsida</taxon>
        <taxon>eudicotyledons</taxon>
        <taxon>Gunneridae</taxon>
        <taxon>Pentapetalae</taxon>
        <taxon>rosids</taxon>
        <taxon>fabids</taxon>
        <taxon>Fabales</taxon>
        <taxon>Fabaceae</taxon>
        <taxon>Papilionoideae</taxon>
        <taxon>50 kb inversion clade</taxon>
        <taxon>NPAAA clade</taxon>
        <taxon>Hologalegina</taxon>
        <taxon>IRL clade</taxon>
        <taxon>Trifolieae</taxon>
        <taxon>Trifolium</taxon>
    </lineage>
</organism>
<comment type="caution">
    <text evidence="1">The sequence shown here is derived from an EMBL/GenBank/DDBJ whole genome shotgun (WGS) entry which is preliminary data.</text>
</comment>
<sequence>EQESWEEWLSL</sequence>
<dbReference type="Proteomes" id="UP000265520">
    <property type="component" value="Unassembled WGS sequence"/>
</dbReference>
<reference evidence="1 2" key="1">
    <citation type="journal article" date="2018" name="Front. Plant Sci.">
        <title>Red Clover (Trifolium pratense) and Zigzag Clover (T. medium) - A Picture of Genomic Similarities and Differences.</title>
        <authorList>
            <person name="Dluhosova J."/>
            <person name="Istvanek J."/>
            <person name="Nedelnik J."/>
            <person name="Repkova J."/>
        </authorList>
    </citation>
    <scope>NUCLEOTIDE SEQUENCE [LARGE SCALE GENOMIC DNA]</scope>
    <source>
        <strain evidence="2">cv. 10/8</strain>
        <tissue evidence="1">Leaf</tissue>
    </source>
</reference>
<dbReference type="EMBL" id="LXQA010501518">
    <property type="protein sequence ID" value="MCI55785.1"/>
    <property type="molecule type" value="Genomic_DNA"/>
</dbReference>
<protein>
    <submittedName>
        <fullName evidence="1">Uncharacterized protein</fullName>
    </submittedName>
</protein>
<keyword evidence="2" id="KW-1185">Reference proteome</keyword>
<name>A0A392T671_9FABA</name>
<evidence type="ECO:0000313" key="2">
    <source>
        <dbReference type="Proteomes" id="UP000265520"/>
    </source>
</evidence>
<accession>A0A392T671</accession>
<feature type="non-terminal residue" evidence="1">
    <location>
        <position position="1"/>
    </location>
</feature>
<proteinExistence type="predicted"/>